<proteinExistence type="predicted"/>
<keyword evidence="1" id="KW-1133">Transmembrane helix</keyword>
<feature type="signal peptide" evidence="2">
    <location>
        <begin position="1"/>
        <end position="19"/>
    </location>
</feature>
<keyword evidence="5" id="KW-1185">Reference proteome</keyword>
<sequence length="531" mass="57801">MRRLFAGFLAALALTSALAATVEYVDLSEARPDDDSVRILSTGDKYSSFERDGPFVLDPQFLQEYGSLGYLHVHYQPNGDNDYKGQSSQYVASIKDASVCGSEGDVWDSQGRLYRMNTWVRHPVSKLEAWKAEAESHGVKHFKRLASAVHRVSFMYFHFMAEALPRITKFAPYLKADPELMLLTYGSSFERAWIQKLGIRSEQVVTFDPLFAYHADELLVSNPVEIARTPREDLQEMLSQLGLPAPLPADQRTDLVYVSRRLAADRIQTNEDALLTALEAEAKAQGLRLVVHDGNPSLTADDTIEMFRRARAVGTARASEALLFSIYKVLTNQTTSLNISSPAVQRSIAKYALASVDVDEPLFRRSLAERRVLQNGVSADDLTAAIADSVSTSVSIQVAAVDRLAAAIAAGSALSIADISNILTQAAQAAMAQRTVAGAASSMAAGTLSVTSFRASYTGDALLAYINSIIVTLPELTASDYHKKKTNVGAIVGGTIGGFFGLVLIIVLVVVLVRRNKAHVQPRQQGDVENK</sequence>
<comment type="caution">
    <text evidence="4">The sequence shown here is derived from an EMBL/GenBank/DDBJ whole genome shotgun (WGS) entry which is preliminary data.</text>
</comment>
<dbReference type="InterPro" id="IPR049625">
    <property type="entry name" value="Glyco_transf_61_cat"/>
</dbReference>
<protein>
    <recommendedName>
        <fullName evidence="3">Glycosyltransferase 61 catalytic domain-containing protein</fullName>
    </recommendedName>
</protein>
<gene>
    <name evidence="4" type="ORF">GPECTOR_8g389</name>
</gene>
<evidence type="ECO:0000313" key="4">
    <source>
        <dbReference type="EMBL" id="KXZ53021.1"/>
    </source>
</evidence>
<feature type="chain" id="PRO_5007562228" description="Glycosyltransferase 61 catalytic domain-containing protein" evidence="2">
    <location>
        <begin position="20"/>
        <end position="531"/>
    </location>
</feature>
<keyword evidence="2" id="KW-0732">Signal</keyword>
<accession>A0A150GT90</accession>
<dbReference type="Proteomes" id="UP000075714">
    <property type="component" value="Unassembled WGS sequence"/>
</dbReference>
<reference evidence="5" key="1">
    <citation type="journal article" date="2016" name="Nat. Commun.">
        <title>The Gonium pectorale genome demonstrates co-option of cell cycle regulation during the evolution of multicellularity.</title>
        <authorList>
            <person name="Hanschen E.R."/>
            <person name="Marriage T.N."/>
            <person name="Ferris P.J."/>
            <person name="Hamaji T."/>
            <person name="Toyoda A."/>
            <person name="Fujiyama A."/>
            <person name="Neme R."/>
            <person name="Noguchi H."/>
            <person name="Minakuchi Y."/>
            <person name="Suzuki M."/>
            <person name="Kawai-Toyooka H."/>
            <person name="Smith D.R."/>
            <person name="Sparks H."/>
            <person name="Anderson J."/>
            <person name="Bakaric R."/>
            <person name="Luria V."/>
            <person name="Karger A."/>
            <person name="Kirschner M.W."/>
            <person name="Durand P.M."/>
            <person name="Michod R.E."/>
            <person name="Nozaki H."/>
            <person name="Olson B.J."/>
        </authorList>
    </citation>
    <scope>NUCLEOTIDE SEQUENCE [LARGE SCALE GENOMIC DNA]</scope>
    <source>
        <strain evidence="5">NIES-2863</strain>
    </source>
</reference>
<keyword evidence="1" id="KW-0472">Membrane</keyword>
<organism evidence="4 5">
    <name type="scientific">Gonium pectorale</name>
    <name type="common">Green alga</name>
    <dbReference type="NCBI Taxonomy" id="33097"/>
    <lineage>
        <taxon>Eukaryota</taxon>
        <taxon>Viridiplantae</taxon>
        <taxon>Chlorophyta</taxon>
        <taxon>core chlorophytes</taxon>
        <taxon>Chlorophyceae</taxon>
        <taxon>CS clade</taxon>
        <taxon>Chlamydomonadales</taxon>
        <taxon>Volvocaceae</taxon>
        <taxon>Gonium</taxon>
    </lineage>
</organism>
<feature type="domain" description="Glycosyltransferase 61 catalytic" evidence="3">
    <location>
        <begin position="156"/>
        <end position="313"/>
    </location>
</feature>
<evidence type="ECO:0000256" key="2">
    <source>
        <dbReference type="SAM" id="SignalP"/>
    </source>
</evidence>
<evidence type="ECO:0000313" key="5">
    <source>
        <dbReference type="Proteomes" id="UP000075714"/>
    </source>
</evidence>
<dbReference type="GO" id="GO:0016757">
    <property type="term" value="F:glycosyltransferase activity"/>
    <property type="evidence" value="ECO:0007669"/>
    <property type="project" value="InterPro"/>
</dbReference>
<dbReference type="EMBL" id="LSYV01000009">
    <property type="protein sequence ID" value="KXZ53021.1"/>
    <property type="molecule type" value="Genomic_DNA"/>
</dbReference>
<dbReference type="AlphaFoldDB" id="A0A150GT90"/>
<evidence type="ECO:0000259" key="3">
    <source>
        <dbReference type="Pfam" id="PF04577"/>
    </source>
</evidence>
<dbReference type="OrthoDB" id="512913at2759"/>
<evidence type="ECO:0000256" key="1">
    <source>
        <dbReference type="SAM" id="Phobius"/>
    </source>
</evidence>
<name>A0A150GT90_GONPE</name>
<keyword evidence="1" id="KW-0812">Transmembrane</keyword>
<feature type="transmembrane region" description="Helical" evidence="1">
    <location>
        <begin position="488"/>
        <end position="513"/>
    </location>
</feature>
<dbReference type="Pfam" id="PF04577">
    <property type="entry name" value="Glyco_transf_61"/>
    <property type="match status" value="1"/>
</dbReference>